<dbReference type="Proteomes" id="UP000887013">
    <property type="component" value="Unassembled WGS sequence"/>
</dbReference>
<feature type="region of interest" description="Disordered" evidence="1">
    <location>
        <begin position="41"/>
        <end position="72"/>
    </location>
</feature>
<feature type="compositionally biased region" description="Polar residues" evidence="1">
    <location>
        <begin position="54"/>
        <end position="72"/>
    </location>
</feature>
<comment type="caution">
    <text evidence="2">The sequence shown here is derived from an EMBL/GenBank/DDBJ whole genome shotgun (WGS) entry which is preliminary data.</text>
</comment>
<sequence length="72" mass="8310">MHHSTLQLPPIFLSKDGFCDDKKFHFSKQDMNRLIFPLVRNKQRGAQPIRPVRATSTKTSDSPNEQYPANRA</sequence>
<evidence type="ECO:0000313" key="2">
    <source>
        <dbReference type="EMBL" id="GFU35084.1"/>
    </source>
</evidence>
<feature type="non-terminal residue" evidence="2">
    <location>
        <position position="72"/>
    </location>
</feature>
<organism evidence="2 3">
    <name type="scientific">Nephila pilipes</name>
    <name type="common">Giant wood spider</name>
    <name type="synonym">Nephila maculata</name>
    <dbReference type="NCBI Taxonomy" id="299642"/>
    <lineage>
        <taxon>Eukaryota</taxon>
        <taxon>Metazoa</taxon>
        <taxon>Ecdysozoa</taxon>
        <taxon>Arthropoda</taxon>
        <taxon>Chelicerata</taxon>
        <taxon>Arachnida</taxon>
        <taxon>Araneae</taxon>
        <taxon>Araneomorphae</taxon>
        <taxon>Entelegynae</taxon>
        <taxon>Araneoidea</taxon>
        <taxon>Nephilidae</taxon>
        <taxon>Nephila</taxon>
    </lineage>
</organism>
<protein>
    <submittedName>
        <fullName evidence="2">Uncharacterized protein</fullName>
    </submittedName>
</protein>
<gene>
    <name evidence="2" type="ORF">NPIL_5871</name>
</gene>
<evidence type="ECO:0000313" key="3">
    <source>
        <dbReference type="Proteomes" id="UP000887013"/>
    </source>
</evidence>
<dbReference type="AlphaFoldDB" id="A0A8X6QSV9"/>
<name>A0A8X6QSV9_NEPPI</name>
<keyword evidence="3" id="KW-1185">Reference proteome</keyword>
<reference evidence="2" key="1">
    <citation type="submission" date="2020-08" db="EMBL/GenBank/DDBJ databases">
        <title>Multicomponent nature underlies the extraordinary mechanical properties of spider dragline silk.</title>
        <authorList>
            <person name="Kono N."/>
            <person name="Nakamura H."/>
            <person name="Mori M."/>
            <person name="Yoshida Y."/>
            <person name="Ohtoshi R."/>
            <person name="Malay A.D."/>
            <person name="Moran D.A.P."/>
            <person name="Tomita M."/>
            <person name="Numata K."/>
            <person name="Arakawa K."/>
        </authorList>
    </citation>
    <scope>NUCLEOTIDE SEQUENCE</scope>
</reference>
<dbReference type="EMBL" id="BMAW01083651">
    <property type="protein sequence ID" value="GFU35084.1"/>
    <property type="molecule type" value="Genomic_DNA"/>
</dbReference>
<evidence type="ECO:0000256" key="1">
    <source>
        <dbReference type="SAM" id="MobiDB-lite"/>
    </source>
</evidence>
<proteinExistence type="predicted"/>
<accession>A0A8X6QSV9</accession>